<protein>
    <submittedName>
        <fullName evidence="11">Zinc finger protein PLAGL2</fullName>
    </submittedName>
</protein>
<keyword evidence="2" id="KW-0479">Metal-binding</keyword>
<evidence type="ECO:0000256" key="2">
    <source>
        <dbReference type="ARBA" id="ARBA00022723"/>
    </source>
</evidence>
<dbReference type="PROSITE" id="PS00028">
    <property type="entry name" value="ZINC_FINGER_C2H2_1"/>
    <property type="match status" value="4"/>
</dbReference>
<evidence type="ECO:0000256" key="8">
    <source>
        <dbReference type="PROSITE-ProRule" id="PRU00042"/>
    </source>
</evidence>
<dbReference type="RefSeq" id="XP_028967572.1">
    <property type="nucleotide sequence ID" value="XM_029111739.1"/>
</dbReference>
<dbReference type="Gene3D" id="3.30.160.60">
    <property type="entry name" value="Classic Zinc Finger"/>
    <property type="match status" value="4"/>
</dbReference>
<comment type="subcellular location">
    <subcellularLocation>
        <location evidence="1">Nucleus</location>
    </subcellularLocation>
</comment>
<sequence length="182" mass="21371">MFYLTKLTQGPLEAFEVDLEENVCHSCDKPFVNRLQLLTHKLEEHQLKRGSYVCPECKYTSARKPDVRRHLQVHLGSPGNGFKCSVCNGDFKNYRSLSSHIKCVHGYSNVPNFDQSFVYRRMGLRFLCPFCDYKCQRKYDLHRHMRKHTGDKPYGCTYCSMKYSRLEHLKTHIKAKHLCQSA</sequence>
<keyword evidence="5" id="KW-0862">Zinc</keyword>
<dbReference type="InterPro" id="IPR050527">
    <property type="entry name" value="Snail/Krueppel_Znf"/>
</dbReference>
<evidence type="ECO:0000259" key="9">
    <source>
        <dbReference type="PROSITE" id="PS50157"/>
    </source>
</evidence>
<feature type="domain" description="C2H2-type" evidence="9">
    <location>
        <begin position="126"/>
        <end position="153"/>
    </location>
</feature>
<evidence type="ECO:0000256" key="7">
    <source>
        <dbReference type="ARBA" id="ARBA00037948"/>
    </source>
</evidence>
<keyword evidence="3" id="KW-0677">Repeat</keyword>
<reference evidence="11" key="1">
    <citation type="submission" date="2025-08" db="UniProtKB">
        <authorList>
            <consortium name="RefSeq"/>
        </authorList>
    </citation>
    <scope>IDENTIFICATION</scope>
</reference>
<comment type="similarity">
    <text evidence="7">Belongs to the snail C2H2-type zinc-finger protein family.</text>
</comment>
<dbReference type="GeneID" id="100909222"/>
<dbReference type="Proteomes" id="UP000694867">
    <property type="component" value="Unplaced"/>
</dbReference>
<keyword evidence="4 8" id="KW-0863">Zinc-finger</keyword>
<evidence type="ECO:0000256" key="6">
    <source>
        <dbReference type="ARBA" id="ARBA00023242"/>
    </source>
</evidence>
<keyword evidence="10" id="KW-1185">Reference proteome</keyword>
<proteinExistence type="inferred from homology"/>
<organism evidence="10 11">
    <name type="scientific">Galendromus occidentalis</name>
    <name type="common">western predatory mite</name>
    <dbReference type="NCBI Taxonomy" id="34638"/>
    <lineage>
        <taxon>Eukaryota</taxon>
        <taxon>Metazoa</taxon>
        <taxon>Ecdysozoa</taxon>
        <taxon>Arthropoda</taxon>
        <taxon>Chelicerata</taxon>
        <taxon>Arachnida</taxon>
        <taxon>Acari</taxon>
        <taxon>Parasitiformes</taxon>
        <taxon>Mesostigmata</taxon>
        <taxon>Gamasina</taxon>
        <taxon>Phytoseioidea</taxon>
        <taxon>Phytoseiidae</taxon>
        <taxon>Typhlodrominae</taxon>
        <taxon>Galendromus</taxon>
    </lineage>
</organism>
<dbReference type="Pfam" id="PF23611">
    <property type="entry name" value="zf-C2H2_16"/>
    <property type="match status" value="1"/>
</dbReference>
<accession>A0AAJ7SGX7</accession>
<evidence type="ECO:0000313" key="10">
    <source>
        <dbReference type="Proteomes" id="UP000694867"/>
    </source>
</evidence>
<dbReference type="InterPro" id="IPR056438">
    <property type="entry name" value="Znf-C2H2_CTCF"/>
</dbReference>
<dbReference type="AlphaFoldDB" id="A0AAJ7SGX7"/>
<dbReference type="GO" id="GO:0008270">
    <property type="term" value="F:zinc ion binding"/>
    <property type="evidence" value="ECO:0007669"/>
    <property type="project" value="UniProtKB-KW"/>
</dbReference>
<feature type="domain" description="C2H2-type" evidence="9">
    <location>
        <begin position="52"/>
        <end position="79"/>
    </location>
</feature>
<dbReference type="GO" id="GO:0000981">
    <property type="term" value="F:DNA-binding transcription factor activity, RNA polymerase II-specific"/>
    <property type="evidence" value="ECO:0007669"/>
    <property type="project" value="TreeGrafter"/>
</dbReference>
<dbReference type="PROSITE" id="PS50157">
    <property type="entry name" value="ZINC_FINGER_C2H2_2"/>
    <property type="match status" value="4"/>
</dbReference>
<dbReference type="InterPro" id="IPR036236">
    <property type="entry name" value="Znf_C2H2_sf"/>
</dbReference>
<evidence type="ECO:0000256" key="4">
    <source>
        <dbReference type="ARBA" id="ARBA00022771"/>
    </source>
</evidence>
<dbReference type="InterPro" id="IPR013087">
    <property type="entry name" value="Znf_C2H2_type"/>
</dbReference>
<dbReference type="KEGG" id="goe:100909222"/>
<dbReference type="PANTHER" id="PTHR24388">
    <property type="entry name" value="ZINC FINGER PROTEIN"/>
    <property type="match status" value="1"/>
</dbReference>
<name>A0AAJ7SGX7_9ACAR</name>
<dbReference type="GO" id="GO:0005634">
    <property type="term" value="C:nucleus"/>
    <property type="evidence" value="ECO:0007669"/>
    <property type="project" value="UniProtKB-SubCell"/>
</dbReference>
<evidence type="ECO:0000256" key="3">
    <source>
        <dbReference type="ARBA" id="ARBA00022737"/>
    </source>
</evidence>
<feature type="domain" description="C2H2-type" evidence="9">
    <location>
        <begin position="82"/>
        <end position="105"/>
    </location>
</feature>
<dbReference type="SMART" id="SM00355">
    <property type="entry name" value="ZnF_C2H2"/>
    <property type="match status" value="5"/>
</dbReference>
<keyword evidence="6" id="KW-0539">Nucleus</keyword>
<evidence type="ECO:0000256" key="1">
    <source>
        <dbReference type="ARBA" id="ARBA00004123"/>
    </source>
</evidence>
<dbReference type="SUPFAM" id="SSF57667">
    <property type="entry name" value="beta-beta-alpha zinc fingers"/>
    <property type="match status" value="2"/>
</dbReference>
<dbReference type="Pfam" id="PF00096">
    <property type="entry name" value="zf-C2H2"/>
    <property type="match status" value="2"/>
</dbReference>
<evidence type="ECO:0000313" key="11">
    <source>
        <dbReference type="RefSeq" id="XP_028967572.1"/>
    </source>
</evidence>
<gene>
    <name evidence="11" type="primary">LOC100909222</name>
</gene>
<dbReference type="PANTHER" id="PTHR24388:SF54">
    <property type="entry name" value="PROTEIN ESCARGOT"/>
    <property type="match status" value="1"/>
</dbReference>
<feature type="domain" description="C2H2-type" evidence="9">
    <location>
        <begin position="154"/>
        <end position="182"/>
    </location>
</feature>
<evidence type="ECO:0000256" key="5">
    <source>
        <dbReference type="ARBA" id="ARBA00022833"/>
    </source>
</evidence>
<dbReference type="GO" id="GO:0000978">
    <property type="term" value="F:RNA polymerase II cis-regulatory region sequence-specific DNA binding"/>
    <property type="evidence" value="ECO:0007669"/>
    <property type="project" value="TreeGrafter"/>
</dbReference>